<dbReference type="InterPro" id="IPR011538">
    <property type="entry name" value="Nuo51_FMN-bd"/>
</dbReference>
<dbReference type="NCBIfam" id="TIGR01945">
    <property type="entry name" value="rnfC"/>
    <property type="match status" value="1"/>
</dbReference>
<dbReference type="PANTHER" id="PTHR43034:SF2">
    <property type="entry name" value="ION-TRANSLOCATING OXIDOREDUCTASE COMPLEX SUBUNIT C"/>
    <property type="match status" value="1"/>
</dbReference>
<evidence type="ECO:0000256" key="2">
    <source>
        <dbReference type="ARBA" id="ARBA00022485"/>
    </source>
</evidence>
<keyword evidence="8" id="KW-1278">Translocase</keyword>
<evidence type="ECO:0000256" key="5">
    <source>
        <dbReference type="ARBA" id="ARBA00022982"/>
    </source>
</evidence>
<feature type="region of interest" description="Disordered" evidence="9">
    <location>
        <begin position="466"/>
        <end position="496"/>
    </location>
</feature>
<dbReference type="EC" id="7.-.-.-" evidence="8"/>
<dbReference type="Gene3D" id="3.30.70.20">
    <property type="match status" value="1"/>
</dbReference>
<dbReference type="InterPro" id="IPR037225">
    <property type="entry name" value="Nuo51_FMN-bd_sf"/>
</dbReference>
<feature type="domain" description="4Fe-4S ferredoxin-type" evidence="10">
    <location>
        <begin position="362"/>
        <end position="391"/>
    </location>
</feature>
<keyword evidence="6 8" id="KW-0408">Iron</keyword>
<dbReference type="InterPro" id="IPR017896">
    <property type="entry name" value="4Fe4S_Fe-S-bd"/>
</dbReference>
<feature type="binding site" evidence="8">
    <location>
        <position position="372"/>
    </location>
    <ligand>
        <name>[4Fe-4S] cluster</name>
        <dbReference type="ChEBI" id="CHEBI:49883"/>
        <label>1</label>
    </ligand>
</feature>
<keyword evidence="8" id="KW-0472">Membrane</keyword>
<dbReference type="EMBL" id="JBHSZP010000016">
    <property type="protein sequence ID" value="MFC7089794.1"/>
    <property type="molecule type" value="Genomic_DNA"/>
</dbReference>
<feature type="binding site" evidence="8">
    <location>
        <position position="375"/>
    </location>
    <ligand>
        <name>[4Fe-4S] cluster</name>
        <dbReference type="ChEBI" id="CHEBI:49883"/>
        <label>1</label>
    </ligand>
</feature>
<dbReference type="InterPro" id="IPR017900">
    <property type="entry name" value="4Fe4S_Fe_S_CS"/>
</dbReference>
<evidence type="ECO:0000256" key="9">
    <source>
        <dbReference type="SAM" id="MobiDB-lite"/>
    </source>
</evidence>
<dbReference type="Pfam" id="PF13183">
    <property type="entry name" value="Fer4_8"/>
    <property type="match status" value="1"/>
</dbReference>
<keyword evidence="12" id="KW-1185">Reference proteome</keyword>
<evidence type="ECO:0000313" key="12">
    <source>
        <dbReference type="Proteomes" id="UP001596411"/>
    </source>
</evidence>
<evidence type="ECO:0000256" key="8">
    <source>
        <dbReference type="HAMAP-Rule" id="MF_00461"/>
    </source>
</evidence>
<dbReference type="Pfam" id="PF13375">
    <property type="entry name" value="RnfC_N"/>
    <property type="match status" value="1"/>
</dbReference>
<keyword evidence="8" id="KW-1003">Cell membrane</keyword>
<dbReference type="PROSITE" id="PS51379">
    <property type="entry name" value="4FE4S_FER_2"/>
    <property type="match status" value="2"/>
</dbReference>
<feature type="domain" description="4Fe-4S ferredoxin-type" evidence="10">
    <location>
        <begin position="402"/>
        <end position="431"/>
    </location>
</feature>
<dbReference type="InterPro" id="IPR010208">
    <property type="entry name" value="Ion_transpt_RnfC/RsxC"/>
</dbReference>
<dbReference type="Gene3D" id="3.40.50.11540">
    <property type="entry name" value="NADH-ubiquinone oxidoreductase 51kDa subunit"/>
    <property type="match status" value="1"/>
</dbReference>
<sequence length="573" mass="61255">MSRRFDFPGGITPPGRKAQSTREPLREAPLPRRVVLPLTQHRGQPAEPCVAVGERVRTGQVIAHPQGRVSAALHASISGTVSAIEPRPIPHPGDLTAPCLVIEGDGSDEWTLMPALDWRATDAETLHRRLAESGLVGLGGAGFPSQVKAGLGEHHAIDTLVVNAAECEPYISADDMTLRRHAAEVLEGARLLAHLLGAERILVGIEDDKPEALAALNTAIAASESTPIIELKVIETRYPSGGENQLIRRLLGRQVPSGGLPADMGVICHNPGTLRAALEAVRDGRPLISRVVTLTGEALARPGNVIARLGTSLAELLDDAGLDRDRLARLVMGGPLMGQPLARLDLPLVKTANCLIAASAEELPAPPPPRPCIRCGDCETACPVALAPQRLFAFAQADADDKARELALFDCIECGACDYVCPSHLPLVAQFRAAKDRLRHKDAEARRAERARHRYECRQARLEREAAEKEARRQARRQAASRPASQATPRGGADGQEAVKSLRIARAAAKAALRKAERALARASDADAATLADLETQRATAEEHLKAAEARLEMAQAQGNGQDDAQSSTEERP</sequence>
<comment type="subunit">
    <text evidence="8">The complex is composed of six subunits: RnfA, RnfB, RnfC, RnfD, RnfE and RnfG.</text>
</comment>
<feature type="binding site" evidence="8">
    <location>
        <position position="414"/>
    </location>
    <ligand>
        <name>[4Fe-4S] cluster</name>
        <dbReference type="ChEBI" id="CHEBI:49883"/>
        <label>2</label>
    </ligand>
</feature>
<comment type="cofactor">
    <cofactor evidence="8">
        <name>[4Fe-4S] cluster</name>
        <dbReference type="ChEBI" id="CHEBI:49883"/>
    </cofactor>
    <text evidence="8">Binds 2 [4Fe-4S] clusters per subunit.</text>
</comment>
<evidence type="ECO:0000256" key="1">
    <source>
        <dbReference type="ARBA" id="ARBA00022448"/>
    </source>
</evidence>
<keyword evidence="8" id="KW-0997">Cell inner membrane</keyword>
<feature type="compositionally biased region" description="Low complexity" evidence="9">
    <location>
        <begin position="477"/>
        <end position="490"/>
    </location>
</feature>
<feature type="compositionally biased region" description="Basic and acidic residues" evidence="9">
    <location>
        <begin position="540"/>
        <end position="552"/>
    </location>
</feature>
<name>A0ABW2EUX0_9GAMM</name>
<dbReference type="PANTHER" id="PTHR43034">
    <property type="entry name" value="ION-TRANSLOCATING OXIDOREDUCTASE COMPLEX SUBUNIT C"/>
    <property type="match status" value="1"/>
</dbReference>
<feature type="binding site" evidence="8">
    <location>
        <position position="382"/>
    </location>
    <ligand>
        <name>[4Fe-4S] cluster</name>
        <dbReference type="ChEBI" id="CHEBI:49883"/>
        <label>2</label>
    </ligand>
</feature>
<evidence type="ECO:0000256" key="3">
    <source>
        <dbReference type="ARBA" id="ARBA00022723"/>
    </source>
</evidence>
<comment type="function">
    <text evidence="8">Part of a membrane-bound complex that couples electron transfer with translocation of ions across the membrane.</text>
</comment>
<dbReference type="Pfam" id="PF01512">
    <property type="entry name" value="Complex1_51K"/>
    <property type="match status" value="1"/>
</dbReference>
<dbReference type="InterPro" id="IPR026902">
    <property type="entry name" value="RnfC_N"/>
</dbReference>
<feature type="compositionally biased region" description="Low complexity" evidence="9">
    <location>
        <begin position="555"/>
        <end position="566"/>
    </location>
</feature>
<comment type="similarity">
    <text evidence="8">Belongs to the 4Fe4S bacterial-type ferredoxin family. RnfC subfamily.</text>
</comment>
<feature type="binding site" evidence="8">
    <location>
        <position position="378"/>
    </location>
    <ligand>
        <name>[4Fe-4S] cluster</name>
        <dbReference type="ChEBI" id="CHEBI:49883"/>
        <label>1</label>
    </ligand>
</feature>
<dbReference type="PROSITE" id="PS00198">
    <property type="entry name" value="4FE4S_FER_1"/>
    <property type="match status" value="1"/>
</dbReference>
<keyword evidence="5 8" id="KW-0249">Electron transport</keyword>
<comment type="subcellular location">
    <subcellularLocation>
        <location evidence="8">Cell inner membrane</location>
        <topology evidence="8">Peripheral membrane protein</topology>
    </subcellularLocation>
</comment>
<evidence type="ECO:0000259" key="10">
    <source>
        <dbReference type="PROSITE" id="PS51379"/>
    </source>
</evidence>
<evidence type="ECO:0000256" key="6">
    <source>
        <dbReference type="ARBA" id="ARBA00023004"/>
    </source>
</evidence>
<dbReference type="NCBIfam" id="NF003454">
    <property type="entry name" value="PRK05035.1"/>
    <property type="match status" value="1"/>
</dbReference>
<evidence type="ECO:0000256" key="7">
    <source>
        <dbReference type="ARBA" id="ARBA00023014"/>
    </source>
</evidence>
<feature type="binding site" evidence="8">
    <location>
        <position position="417"/>
    </location>
    <ligand>
        <name>[4Fe-4S] cluster</name>
        <dbReference type="ChEBI" id="CHEBI:49883"/>
        <label>2</label>
    </ligand>
</feature>
<dbReference type="HAMAP" id="MF_00461">
    <property type="entry name" value="RsxC_RnfC"/>
    <property type="match status" value="1"/>
</dbReference>
<dbReference type="RefSeq" id="WP_346062223.1">
    <property type="nucleotide sequence ID" value="NZ_BAAADR010000010.1"/>
</dbReference>
<keyword evidence="3 8" id="KW-0479">Metal-binding</keyword>
<keyword evidence="4 8" id="KW-0677">Repeat</keyword>
<comment type="caution">
    <text evidence="11">The sequence shown here is derived from an EMBL/GenBank/DDBJ whole genome shotgun (WGS) entry which is preliminary data.</text>
</comment>
<evidence type="ECO:0000256" key="4">
    <source>
        <dbReference type="ARBA" id="ARBA00022737"/>
    </source>
</evidence>
<dbReference type="SUPFAM" id="SSF142019">
    <property type="entry name" value="Nqo1 FMN-binding domain-like"/>
    <property type="match status" value="1"/>
</dbReference>
<feature type="binding site" evidence="8">
    <location>
        <position position="411"/>
    </location>
    <ligand>
        <name>[4Fe-4S] cluster</name>
        <dbReference type="ChEBI" id="CHEBI:49883"/>
        <label>2</label>
    </ligand>
</feature>
<protein>
    <recommendedName>
        <fullName evidence="8">Ion-translocating oxidoreductase complex subunit C</fullName>
        <ecNumber evidence="8">7.-.-.-</ecNumber>
    </recommendedName>
    <alternativeName>
        <fullName evidence="8">Rnf electron transport complex subunit C</fullName>
    </alternativeName>
</protein>
<organism evidence="11 12">
    <name type="scientific">Halomonas salifodinae</name>
    <dbReference type="NCBI Taxonomy" id="438745"/>
    <lineage>
        <taxon>Bacteria</taxon>
        <taxon>Pseudomonadati</taxon>
        <taxon>Pseudomonadota</taxon>
        <taxon>Gammaproteobacteria</taxon>
        <taxon>Oceanospirillales</taxon>
        <taxon>Halomonadaceae</taxon>
        <taxon>Halomonas</taxon>
    </lineage>
</organism>
<dbReference type="SUPFAM" id="SSF46548">
    <property type="entry name" value="alpha-helical ferredoxin"/>
    <property type="match status" value="1"/>
</dbReference>
<dbReference type="Proteomes" id="UP001596411">
    <property type="component" value="Unassembled WGS sequence"/>
</dbReference>
<proteinExistence type="inferred from homology"/>
<feature type="binding site" evidence="8">
    <location>
        <position position="421"/>
    </location>
    <ligand>
        <name>[4Fe-4S] cluster</name>
        <dbReference type="ChEBI" id="CHEBI:49883"/>
        <label>1</label>
    </ligand>
</feature>
<reference evidence="12" key="1">
    <citation type="journal article" date="2019" name="Int. J. Syst. Evol. Microbiol.">
        <title>The Global Catalogue of Microorganisms (GCM) 10K type strain sequencing project: providing services to taxonomists for standard genome sequencing and annotation.</title>
        <authorList>
            <consortium name="The Broad Institute Genomics Platform"/>
            <consortium name="The Broad Institute Genome Sequencing Center for Infectious Disease"/>
            <person name="Wu L."/>
            <person name="Ma J."/>
        </authorList>
    </citation>
    <scope>NUCLEOTIDE SEQUENCE [LARGE SCALE GENOMIC DNA]</scope>
    <source>
        <strain evidence="12">CGMCC 1.13666</strain>
    </source>
</reference>
<keyword evidence="2 8" id="KW-0004">4Fe-4S</keyword>
<evidence type="ECO:0000313" key="11">
    <source>
        <dbReference type="EMBL" id="MFC7089794.1"/>
    </source>
</evidence>
<feature type="region of interest" description="Disordered" evidence="9">
    <location>
        <begin position="1"/>
        <end position="27"/>
    </location>
</feature>
<feature type="region of interest" description="Disordered" evidence="9">
    <location>
        <begin position="540"/>
        <end position="573"/>
    </location>
</feature>
<accession>A0ABW2EUX0</accession>
<keyword evidence="1 8" id="KW-0813">Transport</keyword>
<gene>
    <name evidence="11" type="primary">rsxC</name>
    <name evidence="8" type="synonym">rnfC</name>
    <name evidence="11" type="ORF">ACFQH5_09575</name>
</gene>
<keyword evidence="7 8" id="KW-0411">Iron-sulfur</keyword>